<evidence type="ECO:0000256" key="2">
    <source>
        <dbReference type="ARBA" id="ARBA00022670"/>
    </source>
</evidence>
<dbReference type="RefSeq" id="WP_127609546.1">
    <property type="nucleotide sequence ID" value="NZ_JARTHJ010000167.1"/>
</dbReference>
<evidence type="ECO:0000313" key="7">
    <source>
        <dbReference type="EMBL" id="MUG73827.1"/>
    </source>
</evidence>
<proteinExistence type="inferred from homology"/>
<sequence length="156" mass="16861">MKKLVSFVFSAALFCTISVGSVFAETPLSAAVNEGLGSPYKWAGTTTNGFDCSGFTSWVFDKLGVDLPHSSKGQAQLGTTVEKNDLRPGDLVFFNTDGKGISHVGVYVGDGKFYHSATNEGVVITKMTDSYYAKRYVTARRILSDDQYGQVMTDAK</sequence>
<keyword evidence="8" id="KW-1185">Reference proteome</keyword>
<keyword evidence="3" id="KW-0378">Hydrolase</keyword>
<evidence type="ECO:0000256" key="4">
    <source>
        <dbReference type="ARBA" id="ARBA00022807"/>
    </source>
</evidence>
<reference evidence="7 8" key="1">
    <citation type="submission" date="2019-11" db="EMBL/GenBank/DDBJ databases">
        <title>Draft genome sequences of five Paenibacillus species of dairy origin.</title>
        <authorList>
            <person name="Olajide A.M."/>
            <person name="Chen S."/>
            <person name="Lapointe G."/>
        </authorList>
    </citation>
    <scope>NUCLEOTIDE SEQUENCE [LARGE SCALE GENOMIC DNA]</scope>
    <source>
        <strain evidence="7 8">2CS3</strain>
    </source>
</reference>
<dbReference type="SUPFAM" id="SSF54001">
    <property type="entry name" value="Cysteine proteinases"/>
    <property type="match status" value="1"/>
</dbReference>
<evidence type="ECO:0000256" key="3">
    <source>
        <dbReference type="ARBA" id="ARBA00022801"/>
    </source>
</evidence>
<organism evidence="7 8">
    <name type="scientific">Paenibacillus validus</name>
    <dbReference type="NCBI Taxonomy" id="44253"/>
    <lineage>
        <taxon>Bacteria</taxon>
        <taxon>Bacillati</taxon>
        <taxon>Bacillota</taxon>
        <taxon>Bacilli</taxon>
        <taxon>Bacillales</taxon>
        <taxon>Paenibacillaceae</taxon>
        <taxon>Paenibacillus</taxon>
    </lineage>
</organism>
<dbReference type="PROSITE" id="PS51935">
    <property type="entry name" value="NLPC_P60"/>
    <property type="match status" value="1"/>
</dbReference>
<dbReference type="InterPro" id="IPR038765">
    <property type="entry name" value="Papain-like_cys_pep_sf"/>
</dbReference>
<comment type="caution">
    <text evidence="7">The sequence shown here is derived from an EMBL/GenBank/DDBJ whole genome shotgun (WGS) entry which is preliminary data.</text>
</comment>
<name>A0A7X3CW47_9BACL</name>
<dbReference type="PANTHER" id="PTHR47053">
    <property type="entry name" value="MUREIN DD-ENDOPEPTIDASE MEPH-RELATED"/>
    <property type="match status" value="1"/>
</dbReference>
<evidence type="ECO:0000313" key="8">
    <source>
        <dbReference type="Proteomes" id="UP000450917"/>
    </source>
</evidence>
<protein>
    <submittedName>
        <fullName evidence="7">NlpC/P60 family protein</fullName>
    </submittedName>
</protein>
<dbReference type="Proteomes" id="UP000450917">
    <property type="component" value="Unassembled WGS sequence"/>
</dbReference>
<evidence type="ECO:0000256" key="1">
    <source>
        <dbReference type="ARBA" id="ARBA00007074"/>
    </source>
</evidence>
<dbReference type="Pfam" id="PF00877">
    <property type="entry name" value="NLPC_P60"/>
    <property type="match status" value="1"/>
</dbReference>
<dbReference type="AlphaFoldDB" id="A0A7X3CW47"/>
<dbReference type="GO" id="GO:0008234">
    <property type="term" value="F:cysteine-type peptidase activity"/>
    <property type="evidence" value="ECO:0007669"/>
    <property type="project" value="UniProtKB-KW"/>
</dbReference>
<evidence type="ECO:0000256" key="5">
    <source>
        <dbReference type="SAM" id="SignalP"/>
    </source>
</evidence>
<dbReference type="GO" id="GO:0006508">
    <property type="term" value="P:proteolysis"/>
    <property type="evidence" value="ECO:0007669"/>
    <property type="project" value="UniProtKB-KW"/>
</dbReference>
<keyword evidence="5" id="KW-0732">Signal</keyword>
<dbReference type="EMBL" id="WNZX01000033">
    <property type="protein sequence ID" value="MUG73827.1"/>
    <property type="molecule type" value="Genomic_DNA"/>
</dbReference>
<dbReference type="PANTHER" id="PTHR47053:SF1">
    <property type="entry name" value="MUREIN DD-ENDOPEPTIDASE MEPH-RELATED"/>
    <property type="match status" value="1"/>
</dbReference>
<comment type="similarity">
    <text evidence="1">Belongs to the peptidase C40 family.</text>
</comment>
<evidence type="ECO:0000259" key="6">
    <source>
        <dbReference type="PROSITE" id="PS51935"/>
    </source>
</evidence>
<keyword evidence="2" id="KW-0645">Protease</keyword>
<dbReference type="InterPro" id="IPR051202">
    <property type="entry name" value="Peptidase_C40"/>
</dbReference>
<feature type="domain" description="NlpC/P60" evidence="6">
    <location>
        <begin position="21"/>
        <end position="143"/>
    </location>
</feature>
<feature type="signal peptide" evidence="5">
    <location>
        <begin position="1"/>
        <end position="24"/>
    </location>
</feature>
<accession>A0A7X3CW47</accession>
<feature type="chain" id="PRO_5031507486" evidence="5">
    <location>
        <begin position="25"/>
        <end position="156"/>
    </location>
</feature>
<dbReference type="Gene3D" id="3.90.1720.10">
    <property type="entry name" value="endopeptidase domain like (from Nostoc punctiforme)"/>
    <property type="match status" value="1"/>
</dbReference>
<dbReference type="InterPro" id="IPR000064">
    <property type="entry name" value="NLP_P60_dom"/>
</dbReference>
<keyword evidence="4" id="KW-0788">Thiol protease</keyword>
<gene>
    <name evidence="7" type="ORF">GNP93_24785</name>
</gene>